<accession>A0A6M2DAE7</accession>
<evidence type="ECO:0000256" key="1">
    <source>
        <dbReference type="SAM" id="SignalP"/>
    </source>
</evidence>
<organism evidence="2">
    <name type="scientific">Rhipicephalus microplus</name>
    <name type="common">Cattle tick</name>
    <name type="synonym">Boophilus microplus</name>
    <dbReference type="NCBI Taxonomy" id="6941"/>
    <lineage>
        <taxon>Eukaryota</taxon>
        <taxon>Metazoa</taxon>
        <taxon>Ecdysozoa</taxon>
        <taxon>Arthropoda</taxon>
        <taxon>Chelicerata</taxon>
        <taxon>Arachnida</taxon>
        <taxon>Acari</taxon>
        <taxon>Parasitiformes</taxon>
        <taxon>Ixodida</taxon>
        <taxon>Ixodoidea</taxon>
        <taxon>Ixodidae</taxon>
        <taxon>Rhipicephalinae</taxon>
        <taxon>Rhipicephalus</taxon>
        <taxon>Boophilus</taxon>
    </lineage>
</organism>
<keyword evidence="1" id="KW-0732">Signal</keyword>
<protein>
    <submittedName>
        <fullName evidence="2">Putative secreted protein</fullName>
    </submittedName>
</protein>
<name>A0A6M2DAE7_RHIMP</name>
<dbReference type="EMBL" id="GHWJ01010556">
    <property type="protein sequence ID" value="NOV43293.1"/>
    <property type="molecule type" value="Transcribed_RNA"/>
</dbReference>
<proteinExistence type="predicted"/>
<evidence type="ECO:0000313" key="2">
    <source>
        <dbReference type="EMBL" id="NOV43293.1"/>
    </source>
</evidence>
<feature type="signal peptide" evidence="1">
    <location>
        <begin position="1"/>
        <end position="18"/>
    </location>
</feature>
<feature type="chain" id="PRO_5027049383" evidence="1">
    <location>
        <begin position="19"/>
        <end position="79"/>
    </location>
</feature>
<dbReference type="AlphaFoldDB" id="A0A6M2DAE7"/>
<sequence>MFCFFFFFFLLVLVLNLAVKLLPRSSENEGSRNDSATYRCPFLIALRTSLTWEFCRRKAATVQTLHYRCWRNLIPQWLF</sequence>
<reference evidence="2" key="1">
    <citation type="submission" date="2019-09" db="EMBL/GenBank/DDBJ databases">
        <title>Organ-specific transcriptomic study of the physiology of the cattle tick, Rhipicephalus microplus.</title>
        <authorList>
            <person name="Tirloni L."/>
            <person name="Braz G."/>
            <person name="Gandara A.C.P."/>
            <person name="Sabadin G.A."/>
            <person name="da Silva R.M."/>
            <person name="Guizzo M.G."/>
            <person name="Machado J.A."/>
            <person name="Costa E.P."/>
            <person name="Gomes H.F."/>
            <person name="Moraes J."/>
            <person name="Mota M.B.S."/>
            <person name="Mesquita R.D."/>
            <person name="Alvarenga P.H."/>
            <person name="Alves F."/>
            <person name="Seixas A."/>
            <person name="da Fonseca R.N."/>
            <person name="Fogaca A."/>
            <person name="Logullo C."/>
            <person name="Tanaka A."/>
            <person name="Daffre S."/>
            <person name="Termignoni C."/>
            <person name="Vaz I.S.Jr."/>
            <person name="Oliveira P.L."/>
            <person name="Ribeiro J.M."/>
        </authorList>
    </citation>
    <scope>NUCLEOTIDE SEQUENCE</scope>
    <source>
        <strain evidence="2">Porto Alegre</strain>
    </source>
</reference>